<gene>
    <name evidence="2" type="ORF">FHS22_007348</name>
</gene>
<protein>
    <submittedName>
        <fullName evidence="2">Putative nucleotidyltransferase</fullName>
    </submittedName>
</protein>
<reference evidence="2 3" key="1">
    <citation type="submission" date="2020-08" db="EMBL/GenBank/DDBJ databases">
        <title>Genomic Encyclopedia of Type Strains, Phase III (KMG-III): the genomes of soil and plant-associated and newly described type strains.</title>
        <authorList>
            <person name="Whitman W."/>
        </authorList>
    </citation>
    <scope>NUCLEOTIDE SEQUENCE [LARGE SCALE GENOMIC DNA]</scope>
    <source>
        <strain evidence="2 3">CECT 3303</strain>
    </source>
</reference>
<dbReference type="Proteomes" id="UP000562352">
    <property type="component" value="Unassembled WGS sequence"/>
</dbReference>
<proteinExistence type="predicted"/>
<evidence type="ECO:0000313" key="2">
    <source>
        <dbReference type="EMBL" id="MBB5968030.1"/>
    </source>
</evidence>
<keyword evidence="2" id="KW-0808">Transferase</keyword>
<comment type="caution">
    <text evidence="2">The sequence shown here is derived from an EMBL/GenBank/DDBJ whole genome shotgun (WGS) entry which is preliminary data.</text>
</comment>
<dbReference type="InterPro" id="IPR002934">
    <property type="entry name" value="Polymerase_NTP_transf_dom"/>
</dbReference>
<feature type="domain" description="Polymerase nucleotidyl transferase" evidence="1">
    <location>
        <begin position="10"/>
        <end position="50"/>
    </location>
</feature>
<dbReference type="RefSeq" id="WP_184948717.1">
    <property type="nucleotide sequence ID" value="NZ_BAAAWZ010000001.1"/>
</dbReference>
<evidence type="ECO:0000259" key="1">
    <source>
        <dbReference type="Pfam" id="PF01909"/>
    </source>
</evidence>
<dbReference type="AlphaFoldDB" id="A0A841DD78"/>
<keyword evidence="3" id="KW-1185">Reference proteome</keyword>
<organism evidence="2 3">
    <name type="scientific">Planomonospora venezuelensis</name>
    <dbReference type="NCBI Taxonomy" id="1999"/>
    <lineage>
        <taxon>Bacteria</taxon>
        <taxon>Bacillati</taxon>
        <taxon>Actinomycetota</taxon>
        <taxon>Actinomycetes</taxon>
        <taxon>Streptosporangiales</taxon>
        <taxon>Streptosporangiaceae</taxon>
        <taxon>Planomonospora</taxon>
    </lineage>
</organism>
<dbReference type="SUPFAM" id="SSF81301">
    <property type="entry name" value="Nucleotidyltransferase"/>
    <property type="match status" value="1"/>
</dbReference>
<dbReference type="EMBL" id="JACHJJ010000046">
    <property type="protein sequence ID" value="MBB5968030.1"/>
    <property type="molecule type" value="Genomic_DNA"/>
</dbReference>
<dbReference type="Pfam" id="PF01909">
    <property type="entry name" value="NTP_transf_2"/>
    <property type="match status" value="1"/>
</dbReference>
<dbReference type="InterPro" id="IPR043519">
    <property type="entry name" value="NT_sf"/>
</dbReference>
<dbReference type="GO" id="GO:0016779">
    <property type="term" value="F:nucleotidyltransferase activity"/>
    <property type="evidence" value="ECO:0007669"/>
    <property type="project" value="InterPro"/>
</dbReference>
<name>A0A841DD78_PLAVE</name>
<evidence type="ECO:0000313" key="3">
    <source>
        <dbReference type="Proteomes" id="UP000562352"/>
    </source>
</evidence>
<sequence length="260" mass="29268">MRHHDETLDKYVAAARQRSDALAVILSGSVARGDEREDSDVDVYLLVTDADFEEARAAGILSTVRHEAATYPNGYIDEKIISPGYLEAAAERAEESARAPFQYARVAWTRIEGLQEQIERIATLPEAEWRRREQSHVAAARLYAGYFLPQAEKLGDPLLRQWAALHLVTSAGRALLAGQRMLFEGPKYLTRAVRAVRRPDEYDALVEELLAAPRSETGFALLGVLERHRPAGLSWEETLGRFVQDDELAWFFGTTPPERY</sequence>
<dbReference type="CDD" id="cd05403">
    <property type="entry name" value="NT_KNTase_like"/>
    <property type="match status" value="1"/>
</dbReference>
<dbReference type="Gene3D" id="3.30.460.10">
    <property type="entry name" value="Beta Polymerase, domain 2"/>
    <property type="match status" value="1"/>
</dbReference>
<accession>A0A841DD78</accession>